<proteinExistence type="predicted"/>
<dbReference type="Gene3D" id="1.10.10.2910">
    <property type="match status" value="1"/>
</dbReference>
<dbReference type="PANTHER" id="PTHR43236:SF1">
    <property type="entry name" value="BLL7220 PROTEIN"/>
    <property type="match status" value="1"/>
</dbReference>
<dbReference type="Proteomes" id="UP000621560">
    <property type="component" value="Unassembled WGS sequence"/>
</dbReference>
<dbReference type="PANTHER" id="PTHR43236">
    <property type="entry name" value="ANTITOXIN HIGA1"/>
    <property type="match status" value="1"/>
</dbReference>
<accession>A0A927GSN0</accession>
<comment type="caution">
    <text evidence="2">The sequence shown here is derived from an EMBL/GenBank/DDBJ whole genome shotgun (WGS) entry which is preliminary data.</text>
</comment>
<dbReference type="RefSeq" id="WP_190918398.1">
    <property type="nucleotide sequence ID" value="NZ_JACXIZ010000021.1"/>
</dbReference>
<dbReference type="EMBL" id="JACXIZ010000021">
    <property type="protein sequence ID" value="MBD2846195.1"/>
    <property type="molecule type" value="Genomic_DNA"/>
</dbReference>
<dbReference type="InterPro" id="IPR052345">
    <property type="entry name" value="Rad_response_metalloprotease"/>
</dbReference>
<organism evidence="2 3">
    <name type="scientific">Paenibacillus sabuli</name>
    <dbReference type="NCBI Taxonomy" id="2772509"/>
    <lineage>
        <taxon>Bacteria</taxon>
        <taxon>Bacillati</taxon>
        <taxon>Bacillota</taxon>
        <taxon>Bacilli</taxon>
        <taxon>Bacillales</taxon>
        <taxon>Paenibacillaceae</taxon>
        <taxon>Paenibacillus</taxon>
    </lineage>
</organism>
<sequence>MIDIKRRTRNLHAKYGTSDPFKLAACLNVTVLHLELPQSVKGYCQRLLRRKFIIINAQLEEEEQRFICAHELGHIVLHKGVNHYFVQKETNFVIGKFERQANEFAVKLLAVGERMEHGEQLESFLLRCGVPRDMHAYYL</sequence>
<evidence type="ECO:0000313" key="3">
    <source>
        <dbReference type="Proteomes" id="UP000621560"/>
    </source>
</evidence>
<protein>
    <submittedName>
        <fullName evidence="2">ImmA/IrrE family metallo-endopeptidase</fullName>
    </submittedName>
</protein>
<evidence type="ECO:0000313" key="2">
    <source>
        <dbReference type="EMBL" id="MBD2846195.1"/>
    </source>
</evidence>
<name>A0A927GSN0_9BACL</name>
<gene>
    <name evidence="2" type="ORF">IDH44_13395</name>
</gene>
<dbReference type="AlphaFoldDB" id="A0A927GSN0"/>
<keyword evidence="3" id="KW-1185">Reference proteome</keyword>
<dbReference type="Pfam" id="PF06114">
    <property type="entry name" value="Peptidase_M78"/>
    <property type="match status" value="1"/>
</dbReference>
<reference evidence="2" key="1">
    <citation type="submission" date="2020-09" db="EMBL/GenBank/DDBJ databases">
        <title>A novel bacterium of genus Paenibacillus, isolated from South China Sea.</title>
        <authorList>
            <person name="Huang H."/>
            <person name="Mo K."/>
            <person name="Hu Y."/>
        </authorList>
    </citation>
    <scope>NUCLEOTIDE SEQUENCE</scope>
    <source>
        <strain evidence="2">IB182496</strain>
    </source>
</reference>
<evidence type="ECO:0000259" key="1">
    <source>
        <dbReference type="Pfam" id="PF06114"/>
    </source>
</evidence>
<feature type="domain" description="IrrE N-terminal-like" evidence="1">
    <location>
        <begin position="26"/>
        <end position="109"/>
    </location>
</feature>
<dbReference type="InterPro" id="IPR010359">
    <property type="entry name" value="IrrE_HExxH"/>
</dbReference>